<dbReference type="Gene3D" id="3.40.50.410">
    <property type="entry name" value="von Willebrand factor, type A domain"/>
    <property type="match status" value="1"/>
</dbReference>
<feature type="domain" description="DUF2828" evidence="2">
    <location>
        <begin position="63"/>
        <end position="152"/>
    </location>
</feature>
<organism evidence="4">
    <name type="scientific">Bacteriophage sp</name>
    <dbReference type="NCBI Taxonomy" id="38018"/>
    <lineage>
        <taxon>Viruses</taxon>
    </lineage>
</organism>
<sequence>MYNYNNPNKKNNTKVWAPKPEKPVTKSNRVSRKASFMDKVENTAKGYYTKVAVPSLPADKQYTSNGAIAYKSSGSALLDINTSISALRSLPDGDIVKKFRAAYSENPRLAIRWLFYAGDIREGQGERRLFQICLKDMMNNGGAQIVANLIPMIPEYSRWDYIYTVMDNPTTKPVVRELIRKQWKEDMANMKKGKSISLMAKWLDSASSHSHDTRKRGLKTMDMLGLTEREYRKGLSALRKYLDVVERKMSSQNWQSIDYETVPSKANLNYNKAFLRNDEERRRAYLNALTKGEAKINSSVSNPCDIVHKYCENDWGTSPRSYDAALEGMWKALPNLVTDDSSTIVVADGSGSMCATVGRTRMTALEVANSLAIYFAERAKGAYKGRYITFSARPQMVNVNHDSLRANLREAARHSEVANTNLEAVFDLILDTAIKNHSPQSDLPKNILIISDGGWDSMVNIRNVSTGSGYGYWGYNSTRATAQEAPAFLKSIEQKYKNAGYEMSKIIFWNVAGAGNTGNGLPMTKNDYGIMVSGFSVQTLKMVLSGKTNPWDALMDVLLTKRYDAVETKAFA</sequence>
<reference evidence="4" key="1">
    <citation type="journal article" date="2021" name="Proc. Natl. Acad. Sci. U.S.A.">
        <title>A Catalog of Tens of Thousands of Viruses from Human Metagenomes Reveals Hidden Associations with Chronic Diseases.</title>
        <authorList>
            <person name="Tisza M.J."/>
            <person name="Buck C.B."/>
        </authorList>
    </citation>
    <scope>NUCLEOTIDE SEQUENCE</scope>
    <source>
        <strain evidence="4">CtOZu12</strain>
    </source>
</reference>
<dbReference type="InterPro" id="IPR058580">
    <property type="entry name" value="DUF2828"/>
</dbReference>
<dbReference type="PANTHER" id="PTHR31373:SF27">
    <property type="entry name" value="TROVE DOMAIN-CONTAINING PROTEIN"/>
    <property type="match status" value="1"/>
</dbReference>
<dbReference type="InterPro" id="IPR056690">
    <property type="entry name" value="DUF7788"/>
</dbReference>
<dbReference type="EMBL" id="BK029940">
    <property type="protein sequence ID" value="DAD55898.1"/>
    <property type="molecule type" value="Genomic_DNA"/>
</dbReference>
<dbReference type="SUPFAM" id="SSF53300">
    <property type="entry name" value="vWA-like"/>
    <property type="match status" value="1"/>
</dbReference>
<name>A0A8D9PEU8_9VIRU</name>
<feature type="domain" description="DUF7788" evidence="3">
    <location>
        <begin position="343"/>
        <end position="547"/>
    </location>
</feature>
<evidence type="ECO:0000313" key="4">
    <source>
        <dbReference type="EMBL" id="DAD55898.1"/>
    </source>
</evidence>
<dbReference type="Pfam" id="PF11443">
    <property type="entry name" value="DUF2828"/>
    <property type="match status" value="2"/>
</dbReference>
<evidence type="ECO:0000256" key="1">
    <source>
        <dbReference type="SAM" id="MobiDB-lite"/>
    </source>
</evidence>
<proteinExistence type="predicted"/>
<evidence type="ECO:0000259" key="2">
    <source>
        <dbReference type="Pfam" id="PF11443"/>
    </source>
</evidence>
<accession>A0A8D9PEU8</accession>
<evidence type="ECO:0000259" key="3">
    <source>
        <dbReference type="Pfam" id="PF25043"/>
    </source>
</evidence>
<protein>
    <submittedName>
        <fullName evidence="4">Uncharacterized protein</fullName>
    </submittedName>
</protein>
<feature type="domain" description="DUF2828" evidence="2">
    <location>
        <begin position="228"/>
        <end position="312"/>
    </location>
</feature>
<dbReference type="InterPro" id="IPR011205">
    <property type="entry name" value="UCP015417_vWA"/>
</dbReference>
<feature type="compositionally biased region" description="Low complexity" evidence="1">
    <location>
        <begin position="1"/>
        <end position="10"/>
    </location>
</feature>
<dbReference type="Pfam" id="PF25043">
    <property type="entry name" value="DUF7788"/>
    <property type="match status" value="1"/>
</dbReference>
<feature type="region of interest" description="Disordered" evidence="1">
    <location>
        <begin position="1"/>
        <end position="27"/>
    </location>
</feature>
<dbReference type="PANTHER" id="PTHR31373">
    <property type="entry name" value="OS06G0652100 PROTEIN"/>
    <property type="match status" value="1"/>
</dbReference>
<dbReference type="InterPro" id="IPR036465">
    <property type="entry name" value="vWFA_dom_sf"/>
</dbReference>